<reference evidence="1 2" key="1">
    <citation type="journal article" date="2014" name="Mol. Biol. Evol.">
        <title>Massive expansion of Ubiquitination-related gene families within the Chlamydiae.</title>
        <authorList>
            <person name="Domman D."/>
            <person name="Collingro A."/>
            <person name="Lagkouvardos I."/>
            <person name="Gehre L."/>
            <person name="Weinmaier T."/>
            <person name="Rattei T."/>
            <person name="Subtil A."/>
            <person name="Horn M."/>
        </authorList>
    </citation>
    <scope>NUCLEOTIDE SEQUENCE [LARGE SCALE GENOMIC DNA]</scope>
    <source>
        <strain evidence="1 2">OEW1</strain>
    </source>
</reference>
<evidence type="ECO:0008006" key="3">
    <source>
        <dbReference type="Google" id="ProtNLM"/>
    </source>
</evidence>
<evidence type="ECO:0000313" key="2">
    <source>
        <dbReference type="Proteomes" id="UP000031307"/>
    </source>
</evidence>
<protein>
    <recommendedName>
        <fullName evidence="3">Nucleotidyl transferase AbiEii/AbiGii toxin family protein</fullName>
    </recommendedName>
</protein>
<organism evidence="1 2">
    <name type="scientific">Parachlamydia acanthamoebae</name>
    <dbReference type="NCBI Taxonomy" id="83552"/>
    <lineage>
        <taxon>Bacteria</taxon>
        <taxon>Pseudomonadati</taxon>
        <taxon>Chlamydiota</taxon>
        <taxon>Chlamydiia</taxon>
        <taxon>Parachlamydiales</taxon>
        <taxon>Parachlamydiaceae</taxon>
        <taxon>Parachlamydia</taxon>
    </lineage>
</organism>
<comment type="caution">
    <text evidence="1">The sequence shown here is derived from an EMBL/GenBank/DDBJ whole genome shotgun (WGS) entry which is preliminary data.</text>
</comment>
<accession>A0A0C1C2J9</accession>
<dbReference type="Proteomes" id="UP000031307">
    <property type="component" value="Unassembled WGS sequence"/>
</dbReference>
<dbReference type="RefSeq" id="WP_013924993.1">
    <property type="nucleotide sequence ID" value="NZ_JSAM01000061.1"/>
</dbReference>
<gene>
    <name evidence="1" type="ORF">DB43_FQ00070</name>
</gene>
<dbReference type="PATRIC" id="fig|83552.4.peg.1007"/>
<dbReference type="EMBL" id="JSAM01000061">
    <property type="protein sequence ID" value="KIA77821.1"/>
    <property type="molecule type" value="Genomic_DNA"/>
</dbReference>
<sequence>MKEIHLLSKNERGLFFKTASDIKKMPLEMIEKDYWVVWVLENLFSLKKLKPYLTFKGGTSLSKIYGLIDRFSEDIDLSIEREFFGFGAPHDPESAPSKKKQNAIIDNLSKACSTYVQTEMLADLKDIFAAKLGITDGWQIFPDQKDPDAQTLLFAYPSETSKAGYIRPLVKIEIGARSEHWPVSEQRVQSYVKEVLKEKIHESEIMVRVLNAERTFWEKATVLHQYAHLPEDKKLPPRISRHYYDFFRLLNSEIKKKALLEAVLLERVATHKNIYFASSWANYQTARKETLKLFPPARISIELEKDYALMESMLFREAPSRELILRTIGQFENEFNKIES</sequence>
<dbReference type="OMA" id="ERYARHW"/>
<dbReference type="AlphaFoldDB" id="A0A0C1C2J9"/>
<proteinExistence type="predicted"/>
<name>A0A0C1C2J9_9BACT</name>
<dbReference type="Pfam" id="PF08843">
    <property type="entry name" value="AbiEii"/>
    <property type="match status" value="1"/>
</dbReference>
<dbReference type="InterPro" id="IPR014942">
    <property type="entry name" value="AbiEii"/>
</dbReference>
<dbReference type="Gene3D" id="3.10.450.620">
    <property type="entry name" value="JHP933, nucleotidyltransferase-like core domain"/>
    <property type="match status" value="1"/>
</dbReference>
<evidence type="ECO:0000313" key="1">
    <source>
        <dbReference type="EMBL" id="KIA77821.1"/>
    </source>
</evidence>